<dbReference type="CDD" id="cd00067">
    <property type="entry name" value="GAL4"/>
    <property type="match status" value="1"/>
</dbReference>
<evidence type="ECO:0000313" key="9">
    <source>
        <dbReference type="Proteomes" id="UP000188318"/>
    </source>
</evidence>
<reference evidence="9" key="1">
    <citation type="journal article" date="2017" name="Genome Biol.">
        <title>Comparative genomics reveals high biological diversity and specific adaptations in the industrially and medically important fungal genus Aspergillus.</title>
        <authorList>
            <person name="de Vries R.P."/>
            <person name="Riley R."/>
            <person name="Wiebenga A."/>
            <person name="Aguilar-Osorio G."/>
            <person name="Amillis S."/>
            <person name="Uchima C.A."/>
            <person name="Anderluh G."/>
            <person name="Asadollahi M."/>
            <person name="Askin M."/>
            <person name="Barry K."/>
            <person name="Battaglia E."/>
            <person name="Bayram O."/>
            <person name="Benocci T."/>
            <person name="Braus-Stromeyer S.A."/>
            <person name="Caldana C."/>
            <person name="Canovas D."/>
            <person name="Cerqueira G.C."/>
            <person name="Chen F."/>
            <person name="Chen W."/>
            <person name="Choi C."/>
            <person name="Clum A."/>
            <person name="Dos Santos R.A."/>
            <person name="Damasio A.R."/>
            <person name="Diallinas G."/>
            <person name="Emri T."/>
            <person name="Fekete E."/>
            <person name="Flipphi M."/>
            <person name="Freyberg S."/>
            <person name="Gallo A."/>
            <person name="Gournas C."/>
            <person name="Habgood R."/>
            <person name="Hainaut M."/>
            <person name="Harispe M.L."/>
            <person name="Henrissat B."/>
            <person name="Hilden K.S."/>
            <person name="Hope R."/>
            <person name="Hossain A."/>
            <person name="Karabika E."/>
            <person name="Karaffa L."/>
            <person name="Karanyi Z."/>
            <person name="Krasevec N."/>
            <person name="Kuo A."/>
            <person name="Kusch H."/>
            <person name="LaButti K."/>
            <person name="Lagendijk E.L."/>
            <person name="Lapidus A."/>
            <person name="Levasseur A."/>
            <person name="Lindquist E."/>
            <person name="Lipzen A."/>
            <person name="Logrieco A.F."/>
            <person name="MacCabe A."/>
            <person name="Maekelae M.R."/>
            <person name="Malavazi I."/>
            <person name="Melin P."/>
            <person name="Meyer V."/>
            <person name="Mielnichuk N."/>
            <person name="Miskei M."/>
            <person name="Molnar A.P."/>
            <person name="Mule G."/>
            <person name="Ngan C.Y."/>
            <person name="Orejas M."/>
            <person name="Orosz E."/>
            <person name="Ouedraogo J.P."/>
            <person name="Overkamp K.M."/>
            <person name="Park H.-S."/>
            <person name="Perrone G."/>
            <person name="Piumi F."/>
            <person name="Punt P.J."/>
            <person name="Ram A.F."/>
            <person name="Ramon A."/>
            <person name="Rauscher S."/>
            <person name="Record E."/>
            <person name="Riano-Pachon D.M."/>
            <person name="Robert V."/>
            <person name="Roehrig J."/>
            <person name="Ruller R."/>
            <person name="Salamov A."/>
            <person name="Salih N.S."/>
            <person name="Samson R.A."/>
            <person name="Sandor E."/>
            <person name="Sanguinetti M."/>
            <person name="Schuetze T."/>
            <person name="Sepcic K."/>
            <person name="Shelest E."/>
            <person name="Sherlock G."/>
            <person name="Sophianopoulou V."/>
            <person name="Squina F.M."/>
            <person name="Sun H."/>
            <person name="Susca A."/>
            <person name="Todd R.B."/>
            <person name="Tsang A."/>
            <person name="Unkles S.E."/>
            <person name="van de Wiele N."/>
            <person name="van Rossen-Uffink D."/>
            <person name="Oliveira J.V."/>
            <person name="Vesth T.C."/>
            <person name="Visser J."/>
            <person name="Yu J.-H."/>
            <person name="Zhou M."/>
            <person name="Andersen M.R."/>
            <person name="Archer D.B."/>
            <person name="Baker S.E."/>
            <person name="Benoit I."/>
            <person name="Brakhage A.A."/>
            <person name="Braus G.H."/>
            <person name="Fischer R."/>
            <person name="Frisvad J.C."/>
            <person name="Goldman G.H."/>
            <person name="Houbraken J."/>
            <person name="Oakley B."/>
            <person name="Pocsi I."/>
            <person name="Scazzocchio C."/>
            <person name="Seiboth B."/>
            <person name="vanKuyk P.A."/>
            <person name="Wortman J."/>
            <person name="Dyer P.S."/>
            <person name="Grigoriev I.V."/>
        </authorList>
    </citation>
    <scope>NUCLEOTIDE SEQUENCE [LARGE SCALE GENOMIC DNA]</scope>
    <source>
        <strain evidence="9">ITEM 5010</strain>
    </source>
</reference>
<dbReference type="GO" id="GO:0006351">
    <property type="term" value="P:DNA-templated transcription"/>
    <property type="evidence" value="ECO:0007669"/>
    <property type="project" value="InterPro"/>
</dbReference>
<dbReference type="SUPFAM" id="SSF57701">
    <property type="entry name" value="Zn2/Cys6 DNA-binding domain"/>
    <property type="match status" value="1"/>
</dbReference>
<keyword evidence="5" id="KW-0539">Nucleus</keyword>
<dbReference type="Gene3D" id="4.10.240.10">
    <property type="entry name" value="Zn(2)-C6 fungal-type DNA-binding domain"/>
    <property type="match status" value="1"/>
</dbReference>
<evidence type="ECO:0000256" key="2">
    <source>
        <dbReference type="ARBA" id="ARBA00023015"/>
    </source>
</evidence>
<accession>A0A1R3RSZ4</accession>
<keyword evidence="1" id="KW-0479">Metal-binding</keyword>
<name>A0A1R3RSZ4_ASPC5</name>
<protein>
    <recommendedName>
        <fullName evidence="7">Zn(2)-C6 fungal-type domain-containing protein</fullName>
    </recommendedName>
</protein>
<dbReference type="Pfam" id="PF00172">
    <property type="entry name" value="Zn_clus"/>
    <property type="match status" value="1"/>
</dbReference>
<dbReference type="SMART" id="SM00066">
    <property type="entry name" value="GAL4"/>
    <property type="match status" value="1"/>
</dbReference>
<keyword evidence="9" id="KW-1185">Reference proteome</keyword>
<evidence type="ECO:0000256" key="1">
    <source>
        <dbReference type="ARBA" id="ARBA00022723"/>
    </source>
</evidence>
<dbReference type="CDD" id="cd12148">
    <property type="entry name" value="fungal_TF_MHR"/>
    <property type="match status" value="1"/>
</dbReference>
<proteinExistence type="predicted"/>
<keyword evidence="2" id="KW-0805">Transcription regulation</keyword>
<evidence type="ECO:0000313" key="8">
    <source>
        <dbReference type="EMBL" id="OOF97611.1"/>
    </source>
</evidence>
<dbReference type="Proteomes" id="UP000188318">
    <property type="component" value="Unassembled WGS sequence"/>
</dbReference>
<dbReference type="GO" id="GO:0009893">
    <property type="term" value="P:positive regulation of metabolic process"/>
    <property type="evidence" value="ECO:0007669"/>
    <property type="project" value="UniProtKB-ARBA"/>
</dbReference>
<dbReference type="PANTHER" id="PTHR47424:SF3">
    <property type="entry name" value="REGULATORY PROTEIN GAL4"/>
    <property type="match status" value="1"/>
</dbReference>
<evidence type="ECO:0000256" key="5">
    <source>
        <dbReference type="ARBA" id="ARBA00023242"/>
    </source>
</evidence>
<evidence type="ECO:0000256" key="3">
    <source>
        <dbReference type="ARBA" id="ARBA00023125"/>
    </source>
</evidence>
<gene>
    <name evidence="8" type="ORF">ASPCADRAFT_395805</name>
</gene>
<dbReference type="InterPro" id="IPR007219">
    <property type="entry name" value="XnlR_reg_dom"/>
</dbReference>
<dbReference type="GO" id="GO:0000981">
    <property type="term" value="F:DNA-binding transcription factor activity, RNA polymerase II-specific"/>
    <property type="evidence" value="ECO:0007669"/>
    <property type="project" value="InterPro"/>
</dbReference>
<dbReference type="InterPro" id="IPR036864">
    <property type="entry name" value="Zn2-C6_fun-type_DNA-bd_sf"/>
</dbReference>
<dbReference type="PROSITE" id="PS50048">
    <property type="entry name" value="ZN2_CY6_FUNGAL_2"/>
    <property type="match status" value="1"/>
</dbReference>
<dbReference type="AlphaFoldDB" id="A0A1R3RSZ4"/>
<organism evidence="8 9">
    <name type="scientific">Aspergillus carbonarius (strain ITEM 5010)</name>
    <dbReference type="NCBI Taxonomy" id="602072"/>
    <lineage>
        <taxon>Eukaryota</taxon>
        <taxon>Fungi</taxon>
        <taxon>Dikarya</taxon>
        <taxon>Ascomycota</taxon>
        <taxon>Pezizomycotina</taxon>
        <taxon>Eurotiomycetes</taxon>
        <taxon>Eurotiomycetidae</taxon>
        <taxon>Eurotiales</taxon>
        <taxon>Aspergillaceae</taxon>
        <taxon>Aspergillus</taxon>
        <taxon>Aspergillus subgen. Circumdati</taxon>
    </lineage>
</organism>
<dbReference type="OrthoDB" id="5296287at2759"/>
<dbReference type="InterPro" id="IPR001138">
    <property type="entry name" value="Zn2Cys6_DnaBD"/>
</dbReference>
<evidence type="ECO:0000256" key="4">
    <source>
        <dbReference type="ARBA" id="ARBA00023163"/>
    </source>
</evidence>
<keyword evidence="4" id="KW-0804">Transcription</keyword>
<dbReference type="GO" id="GO:0003677">
    <property type="term" value="F:DNA binding"/>
    <property type="evidence" value="ECO:0007669"/>
    <property type="project" value="UniProtKB-KW"/>
</dbReference>
<dbReference type="PANTHER" id="PTHR47424">
    <property type="entry name" value="REGULATORY PROTEIN GAL4"/>
    <property type="match status" value="1"/>
</dbReference>
<dbReference type="VEuPathDB" id="FungiDB:ASPCADRAFT_395805"/>
<evidence type="ECO:0000259" key="7">
    <source>
        <dbReference type="PROSITE" id="PS50048"/>
    </source>
</evidence>
<dbReference type="EMBL" id="KV907497">
    <property type="protein sequence ID" value="OOF97611.1"/>
    <property type="molecule type" value="Genomic_DNA"/>
</dbReference>
<dbReference type="Pfam" id="PF04082">
    <property type="entry name" value="Fungal_trans"/>
    <property type="match status" value="1"/>
</dbReference>
<evidence type="ECO:0000256" key="6">
    <source>
        <dbReference type="SAM" id="MobiDB-lite"/>
    </source>
</evidence>
<feature type="region of interest" description="Disordered" evidence="6">
    <location>
        <begin position="71"/>
        <end position="104"/>
    </location>
</feature>
<dbReference type="STRING" id="602072.A0A1R3RSZ4"/>
<sequence>MSLTLGGDRQPLTRTRIVHACEQCRARKVKCNGEDPCITCWQHNQSCRYREVPRPRGRACKKLKLKEPTALSPAGEASITPNKDRCDRKAAPARTGAHRGPARYSPEEYHQQLELRAGIAVSNSQTGSFQFYGPSSHFCFIQRIYQRMKRQSHGRLLDQPKTPVPTGLGEWGLERFMFAAGSGSFRPLGGSADSFLSKDMGYRFITSYFTVIHPHMPVLDQRIIIRLWDQLWDAPTPGREVKSRDLVYMTLALGARTMAREESHSAEALDKWADYFWAQSNDYSMLFQEPCLKGTHLLLLKAMYALHGMRPNDAYLYLGHAARSVLALGLNRSQVANGPGPVMHKLRRICAFFTGRPSGFLDTHIDVSLPEDIPRGGSTLLEASLGAPGGPTTECAFLRAMVGIGQLIEKVSSGIFSLANLQALYDHRKVDIAILECDASLQEIQRALPPYLHFFTYDRPRSEKWREIQCAHLGLAFHLIKMMIRRPALVYSTVSQTQGQSVADSQKLENLQPSIDLSIQSAKEIIAIAHSAIMDRATCIRNDASVANYIMSACVTLLYHVLDPITIDHARNIFSSVERGIQCLDQMEHNGPNAGKALSMDIMKCAKDALFLSTIENSHEEDLAGDFPWLK</sequence>
<dbReference type="PROSITE" id="PS00463">
    <property type="entry name" value="ZN2_CY6_FUNGAL_1"/>
    <property type="match status" value="1"/>
</dbReference>
<dbReference type="GO" id="GO:0008270">
    <property type="term" value="F:zinc ion binding"/>
    <property type="evidence" value="ECO:0007669"/>
    <property type="project" value="InterPro"/>
</dbReference>
<feature type="domain" description="Zn(2)-C6 fungal-type" evidence="7">
    <location>
        <begin position="20"/>
        <end position="49"/>
    </location>
</feature>
<keyword evidence="3" id="KW-0238">DNA-binding</keyword>
<dbReference type="InterPro" id="IPR051127">
    <property type="entry name" value="Fungal_SecMet_Regulators"/>
</dbReference>
<dbReference type="OMA" id="RATCIRN"/>